<sequence>MEKQRVFHNKIARVYEKGKIDYIQEELCMPEKDEVLIGIRASLICGSDLHIFRDLHPAVQLPVTVGHEFTGVVIKTGPDVTKYKEGDRVTVEPAVTCGICDACRRGEYGYCEHISFNYREGHGALAYYFMAKEDKVYRLPDSVSYEKGALAEPLAVAVHAVKRAGVSLGDRIVIAGAGAVGIMIAAVCKRLGAKTVVISDYSAERLSMAEELGADITVNAAKEDLVKTVKKLSDGRGFDKAFECVGKESTFCQLLECVKMNGLITDVGIFEHPQIQMDVSLLVKRELRLQGSQGYCRDFDDALQILEELPLEKLITHHFSPEDVQAAFEAAGNPASGAVKVCILTGKDGPEDD</sequence>
<dbReference type="SUPFAM" id="SSF50129">
    <property type="entry name" value="GroES-like"/>
    <property type="match status" value="1"/>
</dbReference>
<comment type="similarity">
    <text evidence="2 7">Belongs to the zinc-containing alcohol dehydrogenase family.</text>
</comment>
<dbReference type="Gene3D" id="3.40.50.720">
    <property type="entry name" value="NAD(P)-binding Rossmann-like Domain"/>
    <property type="match status" value="1"/>
</dbReference>
<dbReference type="InterPro" id="IPR011032">
    <property type="entry name" value="GroES-like_sf"/>
</dbReference>
<dbReference type="InterPro" id="IPR036291">
    <property type="entry name" value="NAD(P)-bd_dom_sf"/>
</dbReference>
<comment type="caution">
    <text evidence="9">The sequence shown here is derived from an EMBL/GenBank/DDBJ whole genome shotgun (WGS) entry which is preliminary data.</text>
</comment>
<dbReference type="PROSITE" id="PS00059">
    <property type="entry name" value="ADH_ZINC"/>
    <property type="match status" value="1"/>
</dbReference>
<keyword evidence="5" id="KW-0560">Oxidoreductase</keyword>
<name>A0A9D2U664_9FIRM</name>
<dbReference type="SUPFAM" id="SSF51735">
    <property type="entry name" value="NAD(P)-binding Rossmann-fold domains"/>
    <property type="match status" value="1"/>
</dbReference>
<dbReference type="FunFam" id="3.40.50.720:FF:000068">
    <property type="entry name" value="Sorbitol dehydrogenase"/>
    <property type="match status" value="1"/>
</dbReference>
<dbReference type="PANTHER" id="PTHR43161">
    <property type="entry name" value="SORBITOL DEHYDROGENASE"/>
    <property type="match status" value="1"/>
</dbReference>
<dbReference type="PANTHER" id="PTHR43161:SF23">
    <property type="entry name" value="(R,R)-BUTANEDIOL DEHYDROGENASE-RELATED"/>
    <property type="match status" value="1"/>
</dbReference>
<proteinExistence type="inferred from homology"/>
<feature type="domain" description="Enoyl reductase (ER)" evidence="8">
    <location>
        <begin position="18"/>
        <end position="343"/>
    </location>
</feature>
<dbReference type="GO" id="GO:0008270">
    <property type="term" value="F:zinc ion binding"/>
    <property type="evidence" value="ECO:0007669"/>
    <property type="project" value="InterPro"/>
</dbReference>
<evidence type="ECO:0000256" key="7">
    <source>
        <dbReference type="RuleBase" id="RU361277"/>
    </source>
</evidence>
<evidence type="ECO:0000256" key="4">
    <source>
        <dbReference type="ARBA" id="ARBA00022833"/>
    </source>
</evidence>
<dbReference type="InterPro" id="IPR020843">
    <property type="entry name" value="ER"/>
</dbReference>
<dbReference type="Pfam" id="PF08240">
    <property type="entry name" value="ADH_N"/>
    <property type="match status" value="1"/>
</dbReference>
<accession>A0A9D2U664</accession>
<evidence type="ECO:0000256" key="3">
    <source>
        <dbReference type="ARBA" id="ARBA00022723"/>
    </source>
</evidence>
<reference evidence="9" key="2">
    <citation type="submission" date="2021-04" db="EMBL/GenBank/DDBJ databases">
        <authorList>
            <person name="Gilroy R."/>
        </authorList>
    </citation>
    <scope>NUCLEOTIDE SEQUENCE</scope>
    <source>
        <strain evidence="9">ChiBcec15-3976</strain>
    </source>
</reference>
<dbReference type="Pfam" id="PF00107">
    <property type="entry name" value="ADH_zinc_N"/>
    <property type="match status" value="1"/>
</dbReference>
<dbReference type="Gene3D" id="3.90.180.10">
    <property type="entry name" value="Medium-chain alcohol dehydrogenases, catalytic domain"/>
    <property type="match status" value="1"/>
</dbReference>
<gene>
    <name evidence="9" type="ORF">H9910_06595</name>
</gene>
<evidence type="ECO:0000256" key="6">
    <source>
        <dbReference type="ARBA" id="ARBA00023027"/>
    </source>
</evidence>
<evidence type="ECO:0000256" key="5">
    <source>
        <dbReference type="ARBA" id="ARBA00023002"/>
    </source>
</evidence>
<dbReference type="GO" id="GO:0016491">
    <property type="term" value="F:oxidoreductase activity"/>
    <property type="evidence" value="ECO:0007669"/>
    <property type="project" value="UniProtKB-KW"/>
</dbReference>
<evidence type="ECO:0000256" key="2">
    <source>
        <dbReference type="ARBA" id="ARBA00008072"/>
    </source>
</evidence>
<organism evidence="9 10">
    <name type="scientific">Candidatus Mediterraneibacter quadrami</name>
    <dbReference type="NCBI Taxonomy" id="2838684"/>
    <lineage>
        <taxon>Bacteria</taxon>
        <taxon>Bacillati</taxon>
        <taxon>Bacillota</taxon>
        <taxon>Clostridia</taxon>
        <taxon>Lachnospirales</taxon>
        <taxon>Lachnospiraceae</taxon>
        <taxon>Mediterraneibacter</taxon>
    </lineage>
</organism>
<evidence type="ECO:0000313" key="9">
    <source>
        <dbReference type="EMBL" id="HJD42661.1"/>
    </source>
</evidence>
<evidence type="ECO:0000256" key="1">
    <source>
        <dbReference type="ARBA" id="ARBA00001947"/>
    </source>
</evidence>
<reference evidence="9" key="1">
    <citation type="journal article" date="2021" name="PeerJ">
        <title>Extensive microbial diversity within the chicken gut microbiome revealed by metagenomics and culture.</title>
        <authorList>
            <person name="Gilroy R."/>
            <person name="Ravi A."/>
            <person name="Getino M."/>
            <person name="Pursley I."/>
            <person name="Horton D.L."/>
            <person name="Alikhan N.F."/>
            <person name="Baker D."/>
            <person name="Gharbi K."/>
            <person name="Hall N."/>
            <person name="Watson M."/>
            <person name="Adriaenssens E.M."/>
            <person name="Foster-Nyarko E."/>
            <person name="Jarju S."/>
            <person name="Secka A."/>
            <person name="Antonio M."/>
            <person name="Oren A."/>
            <person name="Chaudhuri R.R."/>
            <person name="La Ragione R."/>
            <person name="Hildebrand F."/>
            <person name="Pallen M.J."/>
        </authorList>
    </citation>
    <scope>NUCLEOTIDE SEQUENCE</scope>
    <source>
        <strain evidence="9">ChiBcec15-3976</strain>
    </source>
</reference>
<keyword evidence="6" id="KW-0520">NAD</keyword>
<dbReference type="AlphaFoldDB" id="A0A9D2U664"/>
<dbReference type="SMART" id="SM00829">
    <property type="entry name" value="PKS_ER"/>
    <property type="match status" value="1"/>
</dbReference>
<keyword evidence="4 7" id="KW-0862">Zinc</keyword>
<evidence type="ECO:0000313" key="10">
    <source>
        <dbReference type="Proteomes" id="UP000823909"/>
    </source>
</evidence>
<protein>
    <submittedName>
        <fullName evidence="9">Alcohol dehydrogenase catalytic domain-containing protein</fullName>
    </submittedName>
</protein>
<dbReference type="EMBL" id="DWUU01000040">
    <property type="protein sequence ID" value="HJD42661.1"/>
    <property type="molecule type" value="Genomic_DNA"/>
</dbReference>
<dbReference type="InterPro" id="IPR013154">
    <property type="entry name" value="ADH-like_N"/>
</dbReference>
<dbReference type="Proteomes" id="UP000823909">
    <property type="component" value="Unassembled WGS sequence"/>
</dbReference>
<evidence type="ECO:0000259" key="8">
    <source>
        <dbReference type="SMART" id="SM00829"/>
    </source>
</evidence>
<dbReference type="InterPro" id="IPR002328">
    <property type="entry name" value="ADH_Zn_CS"/>
</dbReference>
<keyword evidence="3 7" id="KW-0479">Metal-binding</keyword>
<comment type="cofactor">
    <cofactor evidence="1 7">
        <name>Zn(2+)</name>
        <dbReference type="ChEBI" id="CHEBI:29105"/>
    </cofactor>
</comment>
<dbReference type="InterPro" id="IPR013149">
    <property type="entry name" value="ADH-like_C"/>
</dbReference>